<evidence type="ECO:0000256" key="6">
    <source>
        <dbReference type="SAM" id="SignalP"/>
    </source>
</evidence>
<comment type="similarity">
    <text evidence="2">Belongs to the MipA/OmpV family.</text>
</comment>
<dbReference type="GO" id="GO:0009279">
    <property type="term" value="C:cell outer membrane"/>
    <property type="evidence" value="ECO:0007669"/>
    <property type="project" value="UniProtKB-SubCell"/>
</dbReference>
<evidence type="ECO:0000313" key="8">
    <source>
        <dbReference type="Proteomes" id="UP000531251"/>
    </source>
</evidence>
<dbReference type="EMBL" id="JAATJB010000003">
    <property type="protein sequence ID" value="NJB96976.1"/>
    <property type="molecule type" value="Genomic_DNA"/>
</dbReference>
<dbReference type="Pfam" id="PF06629">
    <property type="entry name" value="MipA"/>
    <property type="match status" value="1"/>
</dbReference>
<evidence type="ECO:0000313" key="7">
    <source>
        <dbReference type="EMBL" id="NJB96976.1"/>
    </source>
</evidence>
<feature type="chain" id="PRO_5031407709" evidence="6">
    <location>
        <begin position="21"/>
        <end position="264"/>
    </location>
</feature>
<evidence type="ECO:0000256" key="3">
    <source>
        <dbReference type="ARBA" id="ARBA00022729"/>
    </source>
</evidence>
<reference evidence="7 8" key="1">
    <citation type="submission" date="2020-03" db="EMBL/GenBank/DDBJ databases">
        <title>Genomic Encyclopedia of Type Strains, Phase IV (KMG-IV): sequencing the most valuable type-strain genomes for metagenomic binning, comparative biology and taxonomic classification.</title>
        <authorList>
            <person name="Goeker M."/>
        </authorList>
    </citation>
    <scope>NUCLEOTIDE SEQUENCE [LARGE SCALE GENOMIC DNA]</scope>
    <source>
        <strain evidence="7 8">DSM 7225</strain>
    </source>
</reference>
<dbReference type="RefSeq" id="WP_125973467.1">
    <property type="nucleotide sequence ID" value="NZ_BAAADY010000002.1"/>
</dbReference>
<sequence>MQRSMMYAGLLLALAPPAHAQSDTDEEAPRRYRIAIGAQAVPSYPGADHNAVRPLFDFATARGDAQFEYEAADESPNITLYDRHGFEAGIAIGLQSARTQKRVGADLSKVGFSVEPGVFAGYYLTPQLRAYGELRKGVSGHEGVVSMLALDYVQRDGDRWLVAVGPRVNLSDAKYRRAYFGVTQRDAAAVGIPVYRVGDNVVHSVGLASTAIRQLSKRWGLYGYLAYDRLTGDASRSPVTERLGSKNQFSGGLALSYTFGRGVR</sequence>
<comment type="subcellular location">
    <subcellularLocation>
        <location evidence="1">Cell outer membrane</location>
    </subcellularLocation>
</comment>
<protein>
    <submittedName>
        <fullName evidence="7">Outer membrane scaffolding protein for murein synthesis (MipA/OmpV family)</fullName>
    </submittedName>
</protein>
<keyword evidence="5" id="KW-0998">Cell outer membrane</keyword>
<dbReference type="Proteomes" id="UP000531251">
    <property type="component" value="Unassembled WGS sequence"/>
</dbReference>
<keyword evidence="8" id="KW-1185">Reference proteome</keyword>
<keyword evidence="4" id="KW-0472">Membrane</keyword>
<evidence type="ECO:0000256" key="2">
    <source>
        <dbReference type="ARBA" id="ARBA00005722"/>
    </source>
</evidence>
<dbReference type="AlphaFoldDB" id="A0A7X6BCK4"/>
<feature type="signal peptide" evidence="6">
    <location>
        <begin position="1"/>
        <end position="20"/>
    </location>
</feature>
<organism evidence="7 8">
    <name type="scientific">Sphingomonas trueperi</name>
    <dbReference type="NCBI Taxonomy" id="53317"/>
    <lineage>
        <taxon>Bacteria</taxon>
        <taxon>Pseudomonadati</taxon>
        <taxon>Pseudomonadota</taxon>
        <taxon>Alphaproteobacteria</taxon>
        <taxon>Sphingomonadales</taxon>
        <taxon>Sphingomonadaceae</taxon>
        <taxon>Sphingomonas</taxon>
    </lineage>
</organism>
<dbReference type="PANTHER" id="PTHR38776:SF1">
    <property type="entry name" value="MLTA-INTERACTING PROTEIN-RELATED"/>
    <property type="match status" value="1"/>
</dbReference>
<comment type="caution">
    <text evidence="7">The sequence shown here is derived from an EMBL/GenBank/DDBJ whole genome shotgun (WGS) entry which is preliminary data.</text>
</comment>
<dbReference type="InterPro" id="IPR010583">
    <property type="entry name" value="MipA"/>
</dbReference>
<gene>
    <name evidence="7" type="ORF">GGR89_001282</name>
</gene>
<proteinExistence type="inferred from homology"/>
<evidence type="ECO:0000256" key="5">
    <source>
        <dbReference type="ARBA" id="ARBA00023237"/>
    </source>
</evidence>
<keyword evidence="3 6" id="KW-0732">Signal</keyword>
<name>A0A7X6BCK4_9SPHN</name>
<evidence type="ECO:0000256" key="1">
    <source>
        <dbReference type="ARBA" id="ARBA00004442"/>
    </source>
</evidence>
<accession>A0A7X6BCK4</accession>
<evidence type="ECO:0000256" key="4">
    <source>
        <dbReference type="ARBA" id="ARBA00023136"/>
    </source>
</evidence>
<dbReference type="PANTHER" id="PTHR38776">
    <property type="entry name" value="MLTA-INTERACTING PROTEIN-RELATED"/>
    <property type="match status" value="1"/>
</dbReference>